<dbReference type="WBParaSite" id="HNAJ_0000338101-mRNA-1">
    <property type="protein sequence ID" value="HNAJ_0000338101-mRNA-1"/>
    <property type="gene ID" value="HNAJ_0000338101"/>
</dbReference>
<dbReference type="STRING" id="102285.A0A0R3T8J3"/>
<accession>A0A0R3T8J3</accession>
<evidence type="ECO:0000256" key="1">
    <source>
        <dbReference type="SAM" id="MobiDB-lite"/>
    </source>
</evidence>
<dbReference type="AlphaFoldDB" id="A0A0R3T8J3"/>
<proteinExistence type="predicted"/>
<organism evidence="2">
    <name type="scientific">Rodentolepis nana</name>
    <name type="common">Dwarf tapeworm</name>
    <name type="synonym">Hymenolepis nana</name>
    <dbReference type="NCBI Taxonomy" id="102285"/>
    <lineage>
        <taxon>Eukaryota</taxon>
        <taxon>Metazoa</taxon>
        <taxon>Spiralia</taxon>
        <taxon>Lophotrochozoa</taxon>
        <taxon>Platyhelminthes</taxon>
        <taxon>Cestoda</taxon>
        <taxon>Eucestoda</taxon>
        <taxon>Cyclophyllidea</taxon>
        <taxon>Hymenolepididae</taxon>
        <taxon>Rodentolepis</taxon>
    </lineage>
</organism>
<dbReference type="PANTHER" id="PTHR44303:SF2">
    <property type="entry name" value="DNAJ HOMOLOG SUBFAMILY C MEMBER 16"/>
    <property type="match status" value="1"/>
</dbReference>
<feature type="region of interest" description="Disordered" evidence="1">
    <location>
        <begin position="473"/>
        <end position="496"/>
    </location>
</feature>
<protein>
    <submittedName>
        <fullName evidence="2">Glyco_transf_41 domain-containing protein</fullName>
    </submittedName>
</protein>
<name>A0A0R3T8J3_RODNA</name>
<reference evidence="2" key="1">
    <citation type="submission" date="2017-02" db="UniProtKB">
        <authorList>
            <consortium name="WormBaseParasite"/>
        </authorList>
    </citation>
    <scope>IDENTIFICATION</scope>
</reference>
<feature type="region of interest" description="Disordered" evidence="1">
    <location>
        <begin position="515"/>
        <end position="537"/>
    </location>
</feature>
<evidence type="ECO:0000313" key="2">
    <source>
        <dbReference type="WBParaSite" id="HNAJ_0000338101-mRNA-1"/>
    </source>
</evidence>
<dbReference type="PANTHER" id="PTHR44303">
    <property type="entry name" value="DNAJ HOMOLOG SUBFAMILY C MEMBER 16"/>
    <property type="match status" value="1"/>
</dbReference>
<sequence length="588" mass="66640">LVFHENPDEPVISYSDHQIPRHILDDIYMKNSRLAVPRILSSSFFLDLCPADGHPPSSAFASAAETKDNSMDGHTGHRHLCIVLLLNSKNREQNAFKLDQFRMVLGHVSHALKFSLGLSQHLPADFYPLLSPAYIYADRQAAWLNNISDSSTCSSCLDLSMNLDGQLLALWRITSRILAFRPLFRNGTLTSDWLKGTLTELVMDSLSVDAFLKSHDVRELQANVAGWSLAYLPKMESLLVDELAVPLWLRIRLKLASIMHFTLSYIDGMWADPLDFFLTSGFTFILLAVIAVYRVGWDLWSEMAPRSRSGMSFTPVMSDLRTKCPNNLHSPPINRLKDDLEPRSLVLTPSTYDRLISSSPKGQLTILLCTDASPLGQRLADQFYQICYRYRGNSSIELVPACLFLDRYADWLGWALEAATRIPFRPANPSGHSNKVSLTFNPVNCRGTVFAINGFRRYFHMYHPLLPGSQARSYDQNSDYETEVNGSSLRHRKKALSKESRRVANFSRLLGLNHLSSSDEDDDDSIYESEEDEVESRGILPTELPLLEYEVLAGLPTWFERLFEGSLRRHQVSEWPKYLTTKSSCFAV</sequence>
<dbReference type="InterPro" id="IPR052448">
    <property type="entry name" value="DnaJ_C16_autophagy_reg"/>
</dbReference>
<feature type="compositionally biased region" description="Acidic residues" evidence="1">
    <location>
        <begin position="518"/>
        <end position="534"/>
    </location>
</feature>
<feature type="compositionally biased region" description="Polar residues" evidence="1">
    <location>
        <begin position="473"/>
        <end position="488"/>
    </location>
</feature>